<evidence type="ECO:0000313" key="2">
    <source>
        <dbReference type="Proteomes" id="UP000265801"/>
    </source>
</evidence>
<organism evidence="1 2">
    <name type="scientific">Bacillus salacetis</name>
    <dbReference type="NCBI Taxonomy" id="2315464"/>
    <lineage>
        <taxon>Bacteria</taxon>
        <taxon>Bacillati</taxon>
        <taxon>Bacillota</taxon>
        <taxon>Bacilli</taxon>
        <taxon>Bacillales</taxon>
        <taxon>Bacillaceae</taxon>
        <taxon>Bacillus</taxon>
    </lineage>
</organism>
<sequence>MVLLSILCLLLGGCRVILVDDSIENPDSKYKLDAKVYIKRATILIRSETTLPPETELEISILPYSDQQPRGKIQGYQVEPEDKSVISTTATVGNKGKVDPIVLNRPDPSKRYRIEIAVSKENGTEEFAEASFARYINLMKIEDPDGIGANLAFLSMSEIKELFQTPLRSAQSN</sequence>
<name>A0A3A1QUC6_9BACI</name>
<dbReference type="Proteomes" id="UP000265801">
    <property type="component" value="Unassembled WGS sequence"/>
</dbReference>
<gene>
    <name evidence="1" type="ORF">D3H55_20510</name>
</gene>
<keyword evidence="2" id="KW-1185">Reference proteome</keyword>
<protein>
    <submittedName>
        <fullName evidence="1">Uncharacterized protein</fullName>
    </submittedName>
</protein>
<evidence type="ECO:0000313" key="1">
    <source>
        <dbReference type="EMBL" id="RIW28950.1"/>
    </source>
</evidence>
<dbReference type="EMBL" id="QXIR01000038">
    <property type="protein sequence ID" value="RIW28950.1"/>
    <property type="molecule type" value="Genomic_DNA"/>
</dbReference>
<comment type="caution">
    <text evidence="1">The sequence shown here is derived from an EMBL/GenBank/DDBJ whole genome shotgun (WGS) entry which is preliminary data.</text>
</comment>
<dbReference type="AlphaFoldDB" id="A0A3A1QUC6"/>
<reference evidence="1 2" key="1">
    <citation type="submission" date="2018-09" db="EMBL/GenBank/DDBJ databases">
        <title>Bacillus saliacetes sp. nov., isolated from Thai shrimp paste (Ka-pi).</title>
        <authorList>
            <person name="Daroonpunt R."/>
            <person name="Tanasupawat S."/>
            <person name="Yiamsombut S."/>
        </authorList>
    </citation>
    <scope>NUCLEOTIDE SEQUENCE [LARGE SCALE GENOMIC DNA]</scope>
    <source>
        <strain evidence="1 2">SKP7-4</strain>
    </source>
</reference>
<accession>A0A3A1QUC6</accession>
<proteinExistence type="predicted"/>